<comment type="caution">
    <text evidence="1">The sequence shown here is derived from an EMBL/GenBank/DDBJ whole genome shotgun (WGS) entry which is preliminary data.</text>
</comment>
<accession>A0A2V3A3V4</accession>
<dbReference type="AlphaFoldDB" id="A0A2V3A3V4"/>
<dbReference type="EMBL" id="QGTW01000006">
    <property type="protein sequence ID" value="PWW28214.1"/>
    <property type="molecule type" value="Genomic_DNA"/>
</dbReference>
<organism evidence="1 2">
    <name type="scientific">Cytobacillus oceanisediminis</name>
    <dbReference type="NCBI Taxonomy" id="665099"/>
    <lineage>
        <taxon>Bacteria</taxon>
        <taxon>Bacillati</taxon>
        <taxon>Bacillota</taxon>
        <taxon>Bacilli</taxon>
        <taxon>Bacillales</taxon>
        <taxon>Bacillaceae</taxon>
        <taxon>Cytobacillus</taxon>
    </lineage>
</organism>
<dbReference type="RefSeq" id="WP_110065091.1">
    <property type="nucleotide sequence ID" value="NZ_QGTW01000006.1"/>
</dbReference>
<gene>
    <name evidence="1" type="ORF">DFO73_10628</name>
</gene>
<sequence>MFKSNKFRFVLIGVLVVLFFLAPRIFSKGPGNVNPVIDNSHTSAAQPKTEKLKKAKIKTAIEYKGKIYRDLETHYYVFSTSKIGKIDISWGSDTLGSDYIITDKNWGAMYFNGDVLPAGEYMLVITSNPAESPEDPALLSYHFILKGLSFKESPDTMLPELNIESPQELVTRLPEGEHTVKFRGLSDAINLTFGTFGLEEEVTVSLTSPFEITIYFDKTSPNYSAYRISAANESGNTVNRYFEFIYEGGAEE</sequence>
<dbReference type="OrthoDB" id="2930652at2"/>
<dbReference type="Proteomes" id="UP000247150">
    <property type="component" value="Unassembled WGS sequence"/>
</dbReference>
<name>A0A2V3A3V4_9BACI</name>
<proteinExistence type="predicted"/>
<evidence type="ECO:0000313" key="1">
    <source>
        <dbReference type="EMBL" id="PWW28214.1"/>
    </source>
</evidence>
<protein>
    <submittedName>
        <fullName evidence="1">Uncharacterized protein</fullName>
    </submittedName>
</protein>
<reference evidence="1 2" key="1">
    <citation type="submission" date="2018-05" db="EMBL/GenBank/DDBJ databases">
        <title>Freshwater and sediment microbial communities from various areas in North America, analyzing microbe dynamics in response to fracking.</title>
        <authorList>
            <person name="Lamendella R."/>
        </authorList>
    </citation>
    <scope>NUCLEOTIDE SEQUENCE [LARGE SCALE GENOMIC DNA]</scope>
    <source>
        <strain evidence="1 2">15_TX</strain>
    </source>
</reference>
<evidence type="ECO:0000313" key="2">
    <source>
        <dbReference type="Proteomes" id="UP000247150"/>
    </source>
</evidence>